<dbReference type="GO" id="GO:0005634">
    <property type="term" value="C:nucleus"/>
    <property type="evidence" value="ECO:0007669"/>
    <property type="project" value="InterPro"/>
</dbReference>
<proteinExistence type="predicted"/>
<dbReference type="Pfam" id="PF21789">
    <property type="entry name" value="TNP-like_RNaseH_C"/>
    <property type="match status" value="1"/>
</dbReference>
<feature type="binding site" evidence="1">
    <location>
        <position position="15"/>
    </location>
    <ligand>
        <name>Zn(2+)</name>
        <dbReference type="ChEBI" id="CHEBI:29105"/>
    </ligand>
</feature>
<gene>
    <name evidence="4" type="ORF">HOLleu_35776</name>
</gene>
<feature type="domain" description="ZAD" evidence="3">
    <location>
        <begin position="10"/>
        <end position="83"/>
    </location>
</feature>
<keyword evidence="5" id="KW-1185">Reference proteome</keyword>
<evidence type="ECO:0000313" key="4">
    <source>
        <dbReference type="EMBL" id="KAJ8023362.1"/>
    </source>
</evidence>
<evidence type="ECO:0000256" key="2">
    <source>
        <dbReference type="SAM" id="MobiDB-lite"/>
    </source>
</evidence>
<keyword evidence="1" id="KW-0863">Zinc-finger</keyword>
<keyword evidence="1" id="KW-0862">Zinc</keyword>
<accession>A0A9Q0YJ16</accession>
<dbReference type="OrthoDB" id="2441813at2759"/>
<dbReference type="AlphaFoldDB" id="A0A9Q0YJ16"/>
<dbReference type="PROSITE" id="PS51915">
    <property type="entry name" value="ZAD"/>
    <property type="match status" value="1"/>
</dbReference>
<evidence type="ECO:0000259" key="3">
    <source>
        <dbReference type="PROSITE" id="PS51915"/>
    </source>
</evidence>
<dbReference type="Proteomes" id="UP001152320">
    <property type="component" value="Chromosome 19"/>
</dbReference>
<dbReference type="InterPro" id="IPR012934">
    <property type="entry name" value="Znf_AD"/>
</dbReference>
<feature type="binding site" evidence="1">
    <location>
        <position position="12"/>
    </location>
    <ligand>
        <name>Zn(2+)</name>
        <dbReference type="ChEBI" id="CHEBI:29105"/>
    </ligand>
</feature>
<sequence>MAFHLTALHSLCRLCGTKRKEGSSFFQKETYQKDIQHYLNVNISDDLEEIHPHSICDVCRRKLNRAKSVAKRAKTKNADVPVNITVYSFSPHQEESCKICEGSEEDGNVLVDFCREKGMHSWLSKSGAVVGVLLNDLGGVVLKRIVVSKEGIEAFVLGKKVEMSHKNPRLAISELLKWNICIGNHEFPALAEHFKKEGIKGSAGQTVGMVETLSTGCNLDGKLTIRHVKCHFITQGEEDNSCAVCRFYKVNLFTKMKTFEQERPQKYTKNVLLTKGELIEKVGQLQREKKVMKQRESSLKELVSSIMEKESLLIPSSESETLTKLVSECEKAIESFLPANSHCELLWKQQKKAMQSKSAKGMRWHPAIIKWAIAVHSKSSAAYDLLRDSGFLILPHPSTLYSYTHFTPPSSGLNVDLLRMFHKFWKIGSLQPHEKYVNLLFDEMKIKSDLVFSKSSGKLVGFLNVGDVTQEMEQFEARCTEGKVDSSCVASHVLLFMVRGLTSKLKFPVAYYFTTGAPGYQLYEMTFECISALRLLGLTVLCLTSDGASSNRKLYELISKSAPSLTPEHKAKNIFEVNEMIYFNSDAPHLLKTLRNNFENSNWNRKTRNLVYDGKPIKWTHLLQLQEWDKGSHRHTPGLVLVPKLTYEHLHLTPGLRMKVSLAAQVMSKTVANGLKMMNKPELASTIYFITMVNKFFDCLNVSSTTEWVRKRNDDIKPYSDVNDPRFLWLEEEFLGFLRKWTQESEDKEGLTAKQKQALHLSRATLAGCHLAVKSFTEMAKYLLSMDGVEFILSDKLNQDPIEEFFSKQRGAGGHHDNPTAEQFGHHFLRNIVAGTSARGSRRANVRRGELSKDISDEPLPKRKR</sequence>
<protein>
    <submittedName>
        <fullName evidence="4">Transposable element P transposase</fullName>
    </submittedName>
</protein>
<organism evidence="4 5">
    <name type="scientific">Holothuria leucospilota</name>
    <name type="common">Black long sea cucumber</name>
    <name type="synonym">Mertensiothuria leucospilota</name>
    <dbReference type="NCBI Taxonomy" id="206669"/>
    <lineage>
        <taxon>Eukaryota</taxon>
        <taxon>Metazoa</taxon>
        <taxon>Echinodermata</taxon>
        <taxon>Eleutherozoa</taxon>
        <taxon>Echinozoa</taxon>
        <taxon>Holothuroidea</taxon>
        <taxon>Aspidochirotacea</taxon>
        <taxon>Aspidochirotida</taxon>
        <taxon>Holothuriidae</taxon>
        <taxon>Holothuria</taxon>
    </lineage>
</organism>
<name>A0A9Q0YJ16_HOLLE</name>
<feature type="region of interest" description="Disordered" evidence="2">
    <location>
        <begin position="839"/>
        <end position="865"/>
    </location>
</feature>
<dbReference type="GO" id="GO:0008270">
    <property type="term" value="F:zinc ion binding"/>
    <property type="evidence" value="ECO:0007669"/>
    <property type="project" value="UniProtKB-UniRule"/>
</dbReference>
<reference evidence="4" key="1">
    <citation type="submission" date="2021-10" db="EMBL/GenBank/DDBJ databases">
        <title>Tropical sea cucumber genome reveals ecological adaptation and Cuvierian tubules defense mechanism.</title>
        <authorList>
            <person name="Chen T."/>
        </authorList>
    </citation>
    <scope>NUCLEOTIDE SEQUENCE</scope>
    <source>
        <strain evidence="4">Nanhai2018</strain>
        <tissue evidence="4">Muscle</tissue>
    </source>
</reference>
<dbReference type="Pfam" id="PF21787">
    <property type="entry name" value="TNP-like_RNaseH_N"/>
    <property type="match status" value="1"/>
</dbReference>
<dbReference type="Pfam" id="PF21788">
    <property type="entry name" value="TNP-like_GBD"/>
    <property type="match status" value="1"/>
</dbReference>
<feature type="binding site" evidence="1">
    <location>
        <position position="59"/>
    </location>
    <ligand>
        <name>Zn(2+)</name>
        <dbReference type="ChEBI" id="CHEBI:29105"/>
    </ligand>
</feature>
<feature type="compositionally biased region" description="Basic and acidic residues" evidence="2">
    <location>
        <begin position="847"/>
        <end position="865"/>
    </location>
</feature>
<feature type="binding site" evidence="1">
    <location>
        <position position="56"/>
    </location>
    <ligand>
        <name>Zn(2+)</name>
        <dbReference type="ChEBI" id="CHEBI:29105"/>
    </ligand>
</feature>
<dbReference type="EMBL" id="JAIZAY010000019">
    <property type="protein sequence ID" value="KAJ8023362.1"/>
    <property type="molecule type" value="Genomic_DNA"/>
</dbReference>
<evidence type="ECO:0000256" key="1">
    <source>
        <dbReference type="PROSITE-ProRule" id="PRU01263"/>
    </source>
</evidence>
<dbReference type="InterPro" id="IPR048367">
    <property type="entry name" value="TNP-like_RNaseH_C"/>
</dbReference>
<keyword evidence="1" id="KW-0479">Metal-binding</keyword>
<dbReference type="InterPro" id="IPR048366">
    <property type="entry name" value="TNP-like_GBD"/>
</dbReference>
<evidence type="ECO:0000313" key="5">
    <source>
        <dbReference type="Proteomes" id="UP001152320"/>
    </source>
</evidence>
<dbReference type="InterPro" id="IPR048365">
    <property type="entry name" value="TNP-like_RNaseH_N"/>
</dbReference>
<comment type="caution">
    <text evidence="4">The sequence shown here is derived from an EMBL/GenBank/DDBJ whole genome shotgun (WGS) entry which is preliminary data.</text>
</comment>